<comment type="caution">
    <text evidence="1">The sequence shown here is derived from an EMBL/GenBank/DDBJ whole genome shotgun (WGS) entry which is preliminary data.</text>
</comment>
<sequence length="82" mass="9435">MVTFHPATHYASVKPGLSRVAYSYWNVDNYVLTQNNVMDIFILRQCSVFYLREDTPLPCSPEGVVAHSMRILLCIRRTDILS</sequence>
<accession>A0ABQ9GNX4</accession>
<gene>
    <name evidence="1" type="ORF">PR048_024571</name>
</gene>
<dbReference type="Proteomes" id="UP001159363">
    <property type="component" value="Chromosome 9"/>
</dbReference>
<dbReference type="EMBL" id="JARBHB010000010">
    <property type="protein sequence ID" value="KAJ8873737.1"/>
    <property type="molecule type" value="Genomic_DNA"/>
</dbReference>
<evidence type="ECO:0000313" key="2">
    <source>
        <dbReference type="Proteomes" id="UP001159363"/>
    </source>
</evidence>
<keyword evidence="2" id="KW-1185">Reference proteome</keyword>
<evidence type="ECO:0000313" key="1">
    <source>
        <dbReference type="EMBL" id="KAJ8873737.1"/>
    </source>
</evidence>
<proteinExistence type="predicted"/>
<protein>
    <submittedName>
        <fullName evidence="1">Uncharacterized protein</fullName>
    </submittedName>
</protein>
<organism evidence="1 2">
    <name type="scientific">Dryococelus australis</name>
    <dbReference type="NCBI Taxonomy" id="614101"/>
    <lineage>
        <taxon>Eukaryota</taxon>
        <taxon>Metazoa</taxon>
        <taxon>Ecdysozoa</taxon>
        <taxon>Arthropoda</taxon>
        <taxon>Hexapoda</taxon>
        <taxon>Insecta</taxon>
        <taxon>Pterygota</taxon>
        <taxon>Neoptera</taxon>
        <taxon>Polyneoptera</taxon>
        <taxon>Phasmatodea</taxon>
        <taxon>Verophasmatodea</taxon>
        <taxon>Anareolatae</taxon>
        <taxon>Phasmatidae</taxon>
        <taxon>Eurycanthinae</taxon>
        <taxon>Dryococelus</taxon>
    </lineage>
</organism>
<name>A0ABQ9GNX4_9NEOP</name>
<reference evidence="1 2" key="1">
    <citation type="submission" date="2023-02" db="EMBL/GenBank/DDBJ databases">
        <title>LHISI_Scaffold_Assembly.</title>
        <authorList>
            <person name="Stuart O.P."/>
            <person name="Cleave R."/>
            <person name="Magrath M.J.L."/>
            <person name="Mikheyev A.S."/>
        </authorList>
    </citation>
    <scope>NUCLEOTIDE SEQUENCE [LARGE SCALE GENOMIC DNA]</scope>
    <source>
        <strain evidence="1">Daus_M_001</strain>
        <tissue evidence="1">Leg muscle</tissue>
    </source>
</reference>